<evidence type="ECO:0000256" key="4">
    <source>
        <dbReference type="ARBA" id="ARBA00023136"/>
    </source>
</evidence>
<dbReference type="InParanoid" id="K1VR33"/>
<sequence length="588" mass="63317">MDSAPPRPSRSWRTPSVLWMYALAAGVTASVVMPAASQREEMIRLTCLVVGPAPPDSPSSSTEASDHGGQLLATALSLKPTLTLDMDLEACKRNVDVQQLLARINMVSQTAGGILGALTVAAWSSFSDRAGRCRVLAFAVLGLTVKELCFYIVLLYPQSMVSTGGAVLYAGPIFDGLFGGTPLLNAVWTAYLADVVPVDRIPINAVGLNAVAAVVAMVFPLVGPFLVKHTSSRYVHRQAPLNARLLPFEATLVLQVLLTLFVTFVVPESLRNAPERKHTAAPFQLTSVPPPGRQGFAVDVARRSMRRLFSPLRSLAVFLPRSRGPGFPKDWNMLCLATVFFLISLAREESPEVQYVMFTFGWGQSELARRYSLLALWRMATVATIIPFYTFVLKPFVVSRFSGAPRGRPCDDRGNTSEQSPLLAGLNEADGAMVPPAVPNSTEQGNQDPRPAKVKALLDQSFLALFILIECLGFTVRGLNVSGNVLQYVAGTAVALMGEPGTFILDPLLLELSPTAGKTGCLFGARTVLTTLGGSIFSPVLFNAILRATIGPYPPMFFLAAALLYFLSFLSTVLIRVRSIGSQAITQP</sequence>
<dbReference type="EMBL" id="AMBO01000268">
    <property type="protein sequence ID" value="EKD03066.1"/>
    <property type="molecule type" value="Genomic_DNA"/>
</dbReference>
<dbReference type="SUPFAM" id="SSF103473">
    <property type="entry name" value="MFS general substrate transporter"/>
    <property type="match status" value="1"/>
</dbReference>
<evidence type="ECO:0000256" key="5">
    <source>
        <dbReference type="SAM" id="Phobius"/>
    </source>
</evidence>
<feature type="transmembrane region" description="Helical" evidence="5">
    <location>
        <begin position="557"/>
        <end position="577"/>
    </location>
</feature>
<dbReference type="PANTHER" id="PTHR23507:SF1">
    <property type="entry name" value="FI18259P1-RELATED"/>
    <property type="match status" value="1"/>
</dbReference>
<keyword evidence="3 5" id="KW-1133">Transmembrane helix</keyword>
<feature type="transmembrane region" description="Helical" evidence="5">
    <location>
        <begin position="18"/>
        <end position="36"/>
    </location>
</feature>
<organism evidence="6 7">
    <name type="scientific">Trichosporon asahii var. asahii (strain CBS 8904)</name>
    <name type="common">Yeast</name>
    <dbReference type="NCBI Taxonomy" id="1220162"/>
    <lineage>
        <taxon>Eukaryota</taxon>
        <taxon>Fungi</taxon>
        <taxon>Dikarya</taxon>
        <taxon>Basidiomycota</taxon>
        <taxon>Agaricomycotina</taxon>
        <taxon>Tremellomycetes</taxon>
        <taxon>Trichosporonales</taxon>
        <taxon>Trichosporonaceae</taxon>
        <taxon>Trichosporon</taxon>
    </lineage>
</organism>
<evidence type="ECO:0008006" key="8">
    <source>
        <dbReference type="Google" id="ProtNLM"/>
    </source>
</evidence>
<name>K1VR33_TRIAC</name>
<comment type="caution">
    <text evidence="6">The sequence shown here is derived from an EMBL/GenBank/DDBJ whole genome shotgun (WGS) entry which is preliminary data.</text>
</comment>
<feature type="transmembrane region" description="Helical" evidence="5">
    <location>
        <begin position="205"/>
        <end position="226"/>
    </location>
</feature>
<gene>
    <name evidence="6" type="ORF">A1Q2_02515</name>
</gene>
<feature type="transmembrane region" description="Helical" evidence="5">
    <location>
        <begin position="522"/>
        <end position="545"/>
    </location>
</feature>
<comment type="subcellular location">
    <subcellularLocation>
        <location evidence="1">Membrane</location>
        <topology evidence="1">Multi-pass membrane protein</topology>
    </subcellularLocation>
</comment>
<keyword evidence="7" id="KW-1185">Reference proteome</keyword>
<feature type="transmembrane region" description="Helical" evidence="5">
    <location>
        <begin position="135"/>
        <end position="156"/>
    </location>
</feature>
<dbReference type="eggNOG" id="KOG2816">
    <property type="taxonomic scope" value="Eukaryota"/>
</dbReference>
<protein>
    <recommendedName>
        <fullName evidence="8">Major facilitator superfamily (MFS) profile domain-containing protein</fullName>
    </recommendedName>
</protein>
<dbReference type="HOGENOM" id="CLU_463953_0_0_1"/>
<dbReference type="Proteomes" id="UP000006757">
    <property type="component" value="Unassembled WGS sequence"/>
</dbReference>
<dbReference type="InterPro" id="IPR036259">
    <property type="entry name" value="MFS_trans_sf"/>
</dbReference>
<evidence type="ECO:0000313" key="7">
    <source>
        <dbReference type="Proteomes" id="UP000006757"/>
    </source>
</evidence>
<dbReference type="GO" id="GO:0022857">
    <property type="term" value="F:transmembrane transporter activity"/>
    <property type="evidence" value="ECO:0007669"/>
    <property type="project" value="TreeGrafter"/>
</dbReference>
<accession>K1VR33</accession>
<dbReference type="GO" id="GO:0016020">
    <property type="term" value="C:membrane"/>
    <property type="evidence" value="ECO:0007669"/>
    <property type="project" value="UniProtKB-SubCell"/>
</dbReference>
<evidence type="ECO:0000256" key="3">
    <source>
        <dbReference type="ARBA" id="ARBA00022989"/>
    </source>
</evidence>
<dbReference type="OMA" id="TFALICH"/>
<evidence type="ECO:0000256" key="2">
    <source>
        <dbReference type="ARBA" id="ARBA00022692"/>
    </source>
</evidence>
<feature type="transmembrane region" description="Helical" evidence="5">
    <location>
        <begin position="168"/>
        <end position="193"/>
    </location>
</feature>
<keyword evidence="2 5" id="KW-0812">Transmembrane</keyword>
<dbReference type="AlphaFoldDB" id="K1VR33"/>
<evidence type="ECO:0000256" key="1">
    <source>
        <dbReference type="ARBA" id="ARBA00004141"/>
    </source>
</evidence>
<feature type="transmembrane region" description="Helical" evidence="5">
    <location>
        <begin position="462"/>
        <end position="479"/>
    </location>
</feature>
<evidence type="ECO:0000313" key="6">
    <source>
        <dbReference type="EMBL" id="EKD03066.1"/>
    </source>
</evidence>
<dbReference type="PANTHER" id="PTHR23507">
    <property type="entry name" value="ZGC:174356"/>
    <property type="match status" value="1"/>
</dbReference>
<keyword evidence="4 5" id="KW-0472">Membrane</keyword>
<dbReference type="Gene3D" id="1.20.1250.20">
    <property type="entry name" value="MFS general substrate transporter like domains"/>
    <property type="match status" value="1"/>
</dbReference>
<feature type="transmembrane region" description="Helical" evidence="5">
    <location>
        <begin position="375"/>
        <end position="398"/>
    </location>
</feature>
<reference evidence="6 7" key="1">
    <citation type="journal article" date="2012" name="Eukaryot. Cell">
        <title>Genome sequence of the Trichosporon asahii environmental strain CBS 8904.</title>
        <authorList>
            <person name="Yang R.Y."/>
            <person name="Li H.T."/>
            <person name="Zhu H."/>
            <person name="Zhou G.P."/>
            <person name="Wang M."/>
            <person name="Wang L."/>
        </authorList>
    </citation>
    <scope>NUCLEOTIDE SEQUENCE [LARGE SCALE GENOMIC DNA]</scope>
    <source>
        <strain evidence="6 7">CBS 8904</strain>
    </source>
</reference>
<proteinExistence type="predicted"/>